<dbReference type="InterPro" id="IPR005101">
    <property type="entry name" value="Cryptochr/Photolyase_FAD-bd"/>
</dbReference>
<dbReference type="RefSeq" id="WP_014641952.1">
    <property type="nucleotide sequence ID" value="NC_017668.1"/>
</dbReference>
<dbReference type="Gene3D" id="1.25.40.80">
    <property type="match status" value="1"/>
</dbReference>
<dbReference type="GO" id="GO:0003677">
    <property type="term" value="F:DNA binding"/>
    <property type="evidence" value="ECO:0007669"/>
    <property type="project" value="TreeGrafter"/>
</dbReference>
<organism evidence="8 9">
    <name type="scientific">Halobacillus halophilus (strain ATCC 35676 / DSM 2266 / JCM 20832 / KCTC 3685 / LMG 17431 / NBRC 102448 / NCIMB 2269)</name>
    <name type="common">Sporosarcina halophila</name>
    <dbReference type="NCBI Taxonomy" id="866895"/>
    <lineage>
        <taxon>Bacteria</taxon>
        <taxon>Bacillati</taxon>
        <taxon>Bacillota</taxon>
        <taxon>Bacilli</taxon>
        <taxon>Bacillales</taxon>
        <taxon>Bacillaceae</taxon>
        <taxon>Halobacillus</taxon>
    </lineage>
</organism>
<dbReference type="InterPro" id="IPR036155">
    <property type="entry name" value="Crypto/Photolyase_N_sf"/>
</dbReference>
<evidence type="ECO:0000313" key="8">
    <source>
        <dbReference type="EMBL" id="CCG44047.1"/>
    </source>
</evidence>
<dbReference type="InterPro" id="IPR014729">
    <property type="entry name" value="Rossmann-like_a/b/a_fold"/>
</dbReference>
<keyword evidence="9" id="KW-1185">Reference proteome</keyword>
<evidence type="ECO:0000313" key="9">
    <source>
        <dbReference type="Proteomes" id="UP000007397"/>
    </source>
</evidence>
<dbReference type="PROSITE" id="PS00394">
    <property type="entry name" value="DNA_PHOTOLYASES_1_1"/>
    <property type="match status" value="1"/>
</dbReference>
<dbReference type="eggNOG" id="COG0415">
    <property type="taxonomic scope" value="Bacteria"/>
</dbReference>
<evidence type="ECO:0000256" key="6">
    <source>
        <dbReference type="SAM" id="MobiDB-lite"/>
    </source>
</evidence>
<feature type="region of interest" description="Disordered" evidence="6">
    <location>
        <begin position="461"/>
        <end position="499"/>
    </location>
</feature>
<evidence type="ECO:0000256" key="5">
    <source>
        <dbReference type="RuleBase" id="RU004182"/>
    </source>
</evidence>
<comment type="cofactor">
    <cofactor evidence="4">
        <name>FAD</name>
        <dbReference type="ChEBI" id="CHEBI:57692"/>
    </cofactor>
    <text evidence="4">Binds 1 FAD per subunit.</text>
</comment>
<reference evidence="8 9" key="1">
    <citation type="journal article" date="2013" name="Environ. Microbiol.">
        <title>Chloride and organic osmolytes: a hybrid strategy to cope with elevated salinities by the moderately halophilic, chloride-dependent bacterium Halobacillus halophilus.</title>
        <authorList>
            <person name="Saum S.H."/>
            <person name="Pfeiffer F."/>
            <person name="Palm P."/>
            <person name="Rampp M."/>
            <person name="Schuster S.C."/>
            <person name="Muller V."/>
            <person name="Oesterhelt D."/>
        </authorList>
    </citation>
    <scope>NUCLEOTIDE SEQUENCE [LARGE SCALE GENOMIC DNA]</scope>
    <source>
        <strain evidence="9">ATCC 35676 / DSM 2266 / JCM 20832 / KCTC 3685 / LMG 17431 / NBRC 102448 / NCIMB 2269</strain>
    </source>
</reference>
<evidence type="ECO:0000256" key="2">
    <source>
        <dbReference type="ARBA" id="ARBA00022827"/>
    </source>
</evidence>
<sequence>MLHVVWLKRDLRLYDHQPLYEAVQGGEPILPIYIAEPSIWQGQELSARHFHFVKESLMDLQKSFRQKGGNLFTAIGEIEEVLEGINRTFGEFILHAHEENGTPHTYERDLRVHKWMKERGLDFREYQHYGVVRRLKSRNDFQAYWEQFMNKPLIPVSEHITCVETDKTPDLLTDQLEVLNHFEVGGKLIETGQVGGERRAHHTFNDFLDERYQCYHFHISKPMASAESCSRLSPYLAWGNLSMRYAVQKTREKMDASPKGRKHLKMFMSRLHWHCHFIQRLEDDPSITEHAINPAFDQIRTEWDEEAFTRWYNGRTGIPMIDAAMRALHENGWVNFRSRAMVVSFVCNTLLLDWRKPGHALAGLFLDYEPGIHYSQIQMQSGTTGFNTIRIYNPVKQGIDHDPDGVFIKRFVPELRAIPVSFIHQPWQLPNFNELDYPSPIVDIPSANKKARDLLWSVKQTDEAKSTAQKQLKKHGSRKRKEKERERQTEEQLSLDLFE</sequence>
<dbReference type="SUPFAM" id="SSF52425">
    <property type="entry name" value="Cryptochrome/photolyase, N-terminal domain"/>
    <property type="match status" value="1"/>
</dbReference>
<dbReference type="PROSITE" id="PS51645">
    <property type="entry name" value="PHR_CRY_ALPHA_BETA"/>
    <property type="match status" value="1"/>
</dbReference>
<dbReference type="Proteomes" id="UP000007397">
    <property type="component" value="Chromosome"/>
</dbReference>
<feature type="domain" description="Photolyase/cryptochrome alpha/beta" evidence="7">
    <location>
        <begin position="1"/>
        <end position="131"/>
    </location>
</feature>
<protein>
    <submittedName>
        <fullName evidence="8">Deoxyribodipyrimidine photo-lyase</fullName>
        <ecNumber evidence="8">4.1.99.3</ecNumber>
    </submittedName>
</protein>
<dbReference type="Gene3D" id="3.40.50.620">
    <property type="entry name" value="HUPs"/>
    <property type="match status" value="1"/>
</dbReference>
<feature type="binding site" evidence="4">
    <location>
        <position position="215"/>
    </location>
    <ligand>
        <name>FAD</name>
        <dbReference type="ChEBI" id="CHEBI:57692"/>
    </ligand>
</feature>
<gene>
    <name evidence="8" type="primary">phrA</name>
    <name evidence="8" type="ordered locus">HBHAL_1680</name>
</gene>
<feature type="compositionally biased region" description="Basic residues" evidence="6">
    <location>
        <begin position="471"/>
        <end position="482"/>
    </location>
</feature>
<dbReference type="InterPro" id="IPR006050">
    <property type="entry name" value="DNA_photolyase_N"/>
</dbReference>
<dbReference type="PANTHER" id="PTHR11455:SF9">
    <property type="entry name" value="CRYPTOCHROME CIRCADIAN CLOCK 5 ISOFORM X1"/>
    <property type="match status" value="1"/>
</dbReference>
<proteinExistence type="inferred from homology"/>
<keyword evidence="3 5" id="KW-0157">Chromophore</keyword>
<dbReference type="STRING" id="866895.HBHAL_1680"/>
<dbReference type="Pfam" id="PF03441">
    <property type="entry name" value="FAD_binding_7"/>
    <property type="match status" value="1"/>
</dbReference>
<dbReference type="SUPFAM" id="SSF48173">
    <property type="entry name" value="Cryptochrome/photolyase FAD-binding domain"/>
    <property type="match status" value="1"/>
</dbReference>
<dbReference type="KEGG" id="hhd:HBHAL_1680"/>
<dbReference type="GO" id="GO:0009416">
    <property type="term" value="P:response to light stimulus"/>
    <property type="evidence" value="ECO:0007669"/>
    <property type="project" value="TreeGrafter"/>
</dbReference>
<dbReference type="InterPro" id="IPR002081">
    <property type="entry name" value="Cryptochrome/DNA_photolyase_1"/>
</dbReference>
<dbReference type="Pfam" id="PF00875">
    <property type="entry name" value="DNA_photolyase"/>
    <property type="match status" value="1"/>
</dbReference>
<dbReference type="GO" id="GO:0003904">
    <property type="term" value="F:deoxyribodipyrimidine photo-lyase activity"/>
    <property type="evidence" value="ECO:0007669"/>
    <property type="project" value="UniProtKB-EC"/>
</dbReference>
<dbReference type="HOGENOM" id="CLU_010348_7_1_9"/>
<dbReference type="GO" id="GO:0071949">
    <property type="term" value="F:FAD binding"/>
    <property type="evidence" value="ECO:0007669"/>
    <property type="project" value="TreeGrafter"/>
</dbReference>
<evidence type="ECO:0000259" key="7">
    <source>
        <dbReference type="PROSITE" id="PS51645"/>
    </source>
</evidence>
<dbReference type="Gene3D" id="1.10.579.10">
    <property type="entry name" value="DNA Cyclobutane Dipyrimidine Photolyase, subunit A, domain 3"/>
    <property type="match status" value="1"/>
</dbReference>
<evidence type="ECO:0000256" key="3">
    <source>
        <dbReference type="ARBA" id="ARBA00022991"/>
    </source>
</evidence>
<dbReference type="AlphaFoldDB" id="I0JIS9"/>
<dbReference type="PRINTS" id="PR00147">
    <property type="entry name" value="DNAPHOTLYASE"/>
</dbReference>
<dbReference type="EMBL" id="HE717023">
    <property type="protein sequence ID" value="CCG44047.1"/>
    <property type="molecule type" value="Genomic_DNA"/>
</dbReference>
<dbReference type="EC" id="4.1.99.3" evidence="8"/>
<dbReference type="InterPro" id="IPR036134">
    <property type="entry name" value="Crypto/Photolyase_FAD-like_sf"/>
</dbReference>
<dbReference type="GO" id="GO:0006139">
    <property type="term" value="P:nucleobase-containing compound metabolic process"/>
    <property type="evidence" value="ECO:0007669"/>
    <property type="project" value="UniProtKB-ARBA"/>
</dbReference>
<dbReference type="InterPro" id="IPR018394">
    <property type="entry name" value="DNA_photolyase_1_CS_C"/>
</dbReference>
<accession>I0JIS9</accession>
<keyword evidence="1 4" id="KW-0285">Flavoprotein</keyword>
<name>I0JIS9_HALH3</name>
<dbReference type="GO" id="GO:0006950">
    <property type="term" value="P:response to stress"/>
    <property type="evidence" value="ECO:0007669"/>
    <property type="project" value="UniProtKB-ARBA"/>
</dbReference>
<evidence type="ECO:0000256" key="4">
    <source>
        <dbReference type="PIRSR" id="PIRSR602081-1"/>
    </source>
</evidence>
<dbReference type="PATRIC" id="fig|866895.3.peg.674"/>
<comment type="similarity">
    <text evidence="5">Belongs to the DNA photolyase family.</text>
</comment>
<keyword evidence="8" id="KW-0456">Lyase</keyword>
<dbReference type="PANTHER" id="PTHR11455">
    <property type="entry name" value="CRYPTOCHROME"/>
    <property type="match status" value="1"/>
</dbReference>
<keyword evidence="2 4" id="KW-0274">FAD</keyword>
<feature type="binding site" evidence="4">
    <location>
        <position position="267"/>
    </location>
    <ligand>
        <name>FAD</name>
        <dbReference type="ChEBI" id="CHEBI:57692"/>
    </ligand>
</feature>
<evidence type="ECO:0000256" key="1">
    <source>
        <dbReference type="ARBA" id="ARBA00022630"/>
    </source>
</evidence>